<dbReference type="InterPro" id="IPR050578">
    <property type="entry name" value="MARVEL-CKLF_proteins"/>
</dbReference>
<dbReference type="OrthoDB" id="6020693at2759"/>
<evidence type="ECO:0000256" key="4">
    <source>
        <dbReference type="ARBA" id="ARBA00023136"/>
    </source>
</evidence>
<evidence type="ECO:0000313" key="9">
    <source>
        <dbReference type="Proteomes" id="UP000594262"/>
    </source>
</evidence>
<dbReference type="InterPro" id="IPR008253">
    <property type="entry name" value="Marvel"/>
</dbReference>
<organism evidence="8 9">
    <name type="scientific">Clytia hemisphaerica</name>
    <dbReference type="NCBI Taxonomy" id="252671"/>
    <lineage>
        <taxon>Eukaryota</taxon>
        <taxon>Metazoa</taxon>
        <taxon>Cnidaria</taxon>
        <taxon>Hydrozoa</taxon>
        <taxon>Hydroidolina</taxon>
        <taxon>Leptothecata</taxon>
        <taxon>Obeliida</taxon>
        <taxon>Clytiidae</taxon>
        <taxon>Clytia</taxon>
    </lineage>
</organism>
<reference evidence="8" key="1">
    <citation type="submission" date="2021-01" db="UniProtKB">
        <authorList>
            <consortium name="EnsemblMetazoa"/>
        </authorList>
    </citation>
    <scope>IDENTIFICATION</scope>
</reference>
<evidence type="ECO:0000256" key="3">
    <source>
        <dbReference type="ARBA" id="ARBA00022989"/>
    </source>
</evidence>
<dbReference type="PROSITE" id="PS51225">
    <property type="entry name" value="MARVEL"/>
    <property type="match status" value="1"/>
</dbReference>
<dbReference type="PANTHER" id="PTHR22776:SF49">
    <property type="entry name" value="MARVEL DOMAIN-CONTAINING PROTEIN"/>
    <property type="match status" value="1"/>
</dbReference>
<keyword evidence="9" id="KW-1185">Reference proteome</keyword>
<keyword evidence="4 5" id="KW-0472">Membrane</keyword>
<evidence type="ECO:0000313" key="8">
    <source>
        <dbReference type="EnsemblMetazoa" id="CLYHEMP011648.1"/>
    </source>
</evidence>
<evidence type="ECO:0000259" key="7">
    <source>
        <dbReference type="PROSITE" id="PS51225"/>
    </source>
</evidence>
<evidence type="ECO:0000256" key="2">
    <source>
        <dbReference type="ARBA" id="ARBA00022692"/>
    </source>
</evidence>
<feature type="domain" description="MARVEL" evidence="7">
    <location>
        <begin position="47"/>
        <end position="180"/>
    </location>
</feature>
<dbReference type="RefSeq" id="XP_066931510.1">
    <property type="nucleotide sequence ID" value="XM_067075409.1"/>
</dbReference>
<evidence type="ECO:0000256" key="5">
    <source>
        <dbReference type="PROSITE-ProRule" id="PRU00581"/>
    </source>
</evidence>
<dbReference type="AlphaFoldDB" id="A0A7M5VH58"/>
<name>A0A7M5VH58_9CNID</name>
<dbReference type="GeneID" id="136819197"/>
<dbReference type="EnsemblMetazoa" id="CLYHEMT011648.1">
    <property type="protein sequence ID" value="CLYHEMP011648.1"/>
    <property type="gene ID" value="CLYHEMG011648"/>
</dbReference>
<accession>A0A7M5VH58</accession>
<feature type="transmembrane region" description="Helical" evidence="6">
    <location>
        <begin position="120"/>
        <end position="143"/>
    </location>
</feature>
<evidence type="ECO:0000256" key="6">
    <source>
        <dbReference type="SAM" id="Phobius"/>
    </source>
</evidence>
<proteinExistence type="predicted"/>
<evidence type="ECO:0000256" key="1">
    <source>
        <dbReference type="ARBA" id="ARBA00004141"/>
    </source>
</evidence>
<protein>
    <recommendedName>
        <fullName evidence="7">MARVEL domain-containing protein</fullName>
    </recommendedName>
</protein>
<keyword evidence="3 6" id="KW-1133">Transmembrane helix</keyword>
<keyword evidence="2 5" id="KW-0812">Transmembrane</keyword>
<feature type="transmembrane region" description="Helical" evidence="6">
    <location>
        <begin position="45"/>
        <end position="67"/>
    </location>
</feature>
<sequence>MSNGQEERDGNDNSCTPNIRFICSFEGVLKIIEFGSIIFVKNPEVFLFIFFVLFTVLIAWIICAAAFDNIQGGYVINVKPRYIIFLIIGIFCWIWVIFVILFNILGCFNKCIFNRLTRLFGWHIFLLAYSLSWLFFWMFGSILLAWHHKFWSGNIAASIFGFVNSILFFIDSIMYYRRCRKYRVQIRKIRRGLIENEEEEI</sequence>
<dbReference type="PANTHER" id="PTHR22776">
    <property type="entry name" value="MARVEL-CONTAINING POTENTIAL LIPID RAFT-ASSOCIATED PROTEIN"/>
    <property type="match status" value="1"/>
</dbReference>
<comment type="subcellular location">
    <subcellularLocation>
        <location evidence="1">Membrane</location>
        <topology evidence="1">Multi-pass membrane protein</topology>
    </subcellularLocation>
</comment>
<feature type="transmembrane region" description="Helical" evidence="6">
    <location>
        <begin position="155"/>
        <end position="176"/>
    </location>
</feature>
<dbReference type="GO" id="GO:0016020">
    <property type="term" value="C:membrane"/>
    <property type="evidence" value="ECO:0007669"/>
    <property type="project" value="UniProtKB-SubCell"/>
</dbReference>
<dbReference type="Proteomes" id="UP000594262">
    <property type="component" value="Unplaced"/>
</dbReference>
<feature type="transmembrane region" description="Helical" evidence="6">
    <location>
        <begin position="82"/>
        <end position="108"/>
    </location>
</feature>